<keyword evidence="2" id="KW-1185">Reference proteome</keyword>
<dbReference type="HOGENOM" id="CLU_3142542_0_0_1"/>
<dbReference type="Ensembl" id="ENSCINT00000034919.1">
    <property type="protein sequence ID" value="ENSCINP00000032293.1"/>
    <property type="gene ID" value="ENSCING00000019584.1"/>
</dbReference>
<evidence type="ECO:0000313" key="1">
    <source>
        <dbReference type="Ensembl" id="ENSCINP00000032293.1"/>
    </source>
</evidence>
<organism evidence="1 2">
    <name type="scientific">Ciona intestinalis</name>
    <name type="common">Transparent sea squirt</name>
    <name type="synonym">Ascidia intestinalis</name>
    <dbReference type="NCBI Taxonomy" id="7719"/>
    <lineage>
        <taxon>Eukaryota</taxon>
        <taxon>Metazoa</taxon>
        <taxon>Chordata</taxon>
        <taxon>Tunicata</taxon>
        <taxon>Ascidiacea</taxon>
        <taxon>Phlebobranchia</taxon>
        <taxon>Cionidae</taxon>
        <taxon>Ciona</taxon>
    </lineage>
</organism>
<name>H2XRK9_CIOIN</name>
<dbReference type="AlphaFoldDB" id="H2XRK9"/>
<dbReference type="InParanoid" id="H2XRK9"/>
<evidence type="ECO:0000313" key="2">
    <source>
        <dbReference type="Proteomes" id="UP000008144"/>
    </source>
</evidence>
<proteinExistence type="predicted"/>
<reference evidence="1" key="2">
    <citation type="submission" date="2025-08" db="UniProtKB">
        <authorList>
            <consortium name="Ensembl"/>
        </authorList>
    </citation>
    <scope>IDENTIFICATION</scope>
</reference>
<accession>H2XRK9</accession>
<reference evidence="2" key="1">
    <citation type="journal article" date="2002" name="Science">
        <title>The draft genome of Ciona intestinalis: insights into chordate and vertebrate origins.</title>
        <authorList>
            <person name="Dehal P."/>
            <person name="Satou Y."/>
            <person name="Campbell R.K."/>
            <person name="Chapman J."/>
            <person name="Degnan B."/>
            <person name="De Tomaso A."/>
            <person name="Davidson B."/>
            <person name="Di Gregorio A."/>
            <person name="Gelpke M."/>
            <person name="Goodstein D.M."/>
            <person name="Harafuji N."/>
            <person name="Hastings K.E."/>
            <person name="Ho I."/>
            <person name="Hotta K."/>
            <person name="Huang W."/>
            <person name="Kawashima T."/>
            <person name="Lemaire P."/>
            <person name="Martinez D."/>
            <person name="Meinertzhagen I.A."/>
            <person name="Necula S."/>
            <person name="Nonaka M."/>
            <person name="Putnam N."/>
            <person name="Rash S."/>
            <person name="Saiga H."/>
            <person name="Satake M."/>
            <person name="Terry A."/>
            <person name="Yamada L."/>
            <person name="Wang H.G."/>
            <person name="Awazu S."/>
            <person name="Azumi K."/>
            <person name="Boore J."/>
            <person name="Branno M."/>
            <person name="Chin-Bow S."/>
            <person name="DeSantis R."/>
            <person name="Doyle S."/>
            <person name="Francino P."/>
            <person name="Keys D.N."/>
            <person name="Haga S."/>
            <person name="Hayashi H."/>
            <person name="Hino K."/>
            <person name="Imai K.S."/>
            <person name="Inaba K."/>
            <person name="Kano S."/>
            <person name="Kobayashi K."/>
            <person name="Kobayashi M."/>
            <person name="Lee B.I."/>
            <person name="Makabe K.W."/>
            <person name="Manohar C."/>
            <person name="Matassi G."/>
            <person name="Medina M."/>
            <person name="Mochizuki Y."/>
            <person name="Mount S."/>
            <person name="Morishita T."/>
            <person name="Miura S."/>
            <person name="Nakayama A."/>
            <person name="Nishizaka S."/>
            <person name="Nomoto H."/>
            <person name="Ohta F."/>
            <person name="Oishi K."/>
            <person name="Rigoutsos I."/>
            <person name="Sano M."/>
            <person name="Sasaki A."/>
            <person name="Sasakura Y."/>
            <person name="Shoguchi E."/>
            <person name="Shin-i T."/>
            <person name="Spagnuolo A."/>
            <person name="Stainier D."/>
            <person name="Suzuki M.M."/>
            <person name="Tassy O."/>
            <person name="Takatori N."/>
            <person name="Tokuoka M."/>
            <person name="Yagi K."/>
            <person name="Yoshizaki F."/>
            <person name="Wada S."/>
            <person name="Zhang C."/>
            <person name="Hyatt P.D."/>
            <person name="Larimer F."/>
            <person name="Detter C."/>
            <person name="Doggett N."/>
            <person name="Glavina T."/>
            <person name="Hawkins T."/>
            <person name="Richardson P."/>
            <person name="Lucas S."/>
            <person name="Kohara Y."/>
            <person name="Levine M."/>
            <person name="Satoh N."/>
            <person name="Rokhsar D.S."/>
        </authorList>
    </citation>
    <scope>NUCLEOTIDE SEQUENCE [LARGE SCALE GENOMIC DNA]</scope>
</reference>
<protein>
    <submittedName>
        <fullName evidence="1">Uncharacterized protein</fullName>
    </submittedName>
</protein>
<sequence>MCLFLEQLIGYRANALLRELKCIAIGKLFHLIKSLGVDHYNANVSNTKI</sequence>
<dbReference type="Proteomes" id="UP000008144">
    <property type="component" value="Unassembled WGS sequence"/>
</dbReference>
<reference evidence="1" key="3">
    <citation type="submission" date="2025-09" db="UniProtKB">
        <authorList>
            <consortium name="Ensembl"/>
        </authorList>
    </citation>
    <scope>IDENTIFICATION</scope>
</reference>